<keyword evidence="9 12" id="KW-1133">Transmembrane helix</keyword>
<feature type="transmembrane region" description="Helical" evidence="12">
    <location>
        <begin position="172"/>
        <end position="190"/>
    </location>
</feature>
<dbReference type="SUPFAM" id="SSF51261">
    <property type="entry name" value="Duplicated hybrid motif"/>
    <property type="match status" value="1"/>
</dbReference>
<comment type="caution">
    <text evidence="16">The sequence shown here is derived from an EMBL/GenBank/DDBJ whole genome shotgun (WGS) entry which is preliminary data.</text>
</comment>
<organism evidence="16 17">
    <name type="scientific">Candidatus Faecalibacterium gallistercoris</name>
    <dbReference type="NCBI Taxonomy" id="2838579"/>
    <lineage>
        <taxon>Bacteria</taxon>
        <taxon>Bacillati</taxon>
        <taxon>Bacillota</taxon>
        <taxon>Clostridia</taxon>
        <taxon>Eubacteriales</taxon>
        <taxon>Oscillospiraceae</taxon>
        <taxon>Faecalibacterium</taxon>
    </lineage>
</organism>
<feature type="transmembrane region" description="Helical" evidence="12">
    <location>
        <begin position="352"/>
        <end position="373"/>
    </location>
</feature>
<feature type="transmembrane region" description="Helical" evidence="12">
    <location>
        <begin position="420"/>
        <end position="445"/>
    </location>
</feature>
<evidence type="ECO:0000256" key="9">
    <source>
        <dbReference type="ARBA" id="ARBA00022989"/>
    </source>
</evidence>
<dbReference type="InterPro" id="IPR001996">
    <property type="entry name" value="PTS_IIB_1"/>
</dbReference>
<evidence type="ECO:0000256" key="2">
    <source>
        <dbReference type="ARBA" id="ARBA00022448"/>
    </source>
</evidence>
<dbReference type="EC" id="2.7.1.-" evidence="16"/>
<dbReference type="PROSITE" id="PS01035">
    <property type="entry name" value="PTS_EIIB_TYPE_1_CYS"/>
    <property type="match status" value="1"/>
</dbReference>
<evidence type="ECO:0000256" key="5">
    <source>
        <dbReference type="ARBA" id="ARBA00022679"/>
    </source>
</evidence>
<dbReference type="PANTHER" id="PTHR30175">
    <property type="entry name" value="PHOSPHOTRANSFERASE SYSTEM TRANSPORT PROTEIN"/>
    <property type="match status" value="1"/>
</dbReference>
<feature type="domain" description="PTS EIIB type-1" evidence="14">
    <location>
        <begin position="4"/>
        <end position="86"/>
    </location>
</feature>
<evidence type="ECO:0000259" key="15">
    <source>
        <dbReference type="PROSITE" id="PS51103"/>
    </source>
</evidence>
<dbReference type="InterPro" id="IPR003352">
    <property type="entry name" value="PTS_EIIC"/>
</dbReference>
<protein>
    <submittedName>
        <fullName evidence="16">Beta-glucoside-specific PTS transporter subunit IIABC</fullName>
        <ecNumber evidence="16">2.7.1.-</ecNumber>
    </submittedName>
</protein>
<feature type="domain" description="PTS EIIC type-1" evidence="15">
    <location>
        <begin position="103"/>
        <end position="461"/>
    </location>
</feature>
<keyword evidence="4" id="KW-0762">Sugar transport</keyword>
<evidence type="ECO:0000256" key="6">
    <source>
        <dbReference type="ARBA" id="ARBA00022683"/>
    </source>
</evidence>
<feature type="transmembrane region" description="Helical" evidence="12">
    <location>
        <begin position="143"/>
        <end position="165"/>
    </location>
</feature>
<evidence type="ECO:0000313" key="17">
    <source>
        <dbReference type="Proteomes" id="UP000824065"/>
    </source>
</evidence>
<dbReference type="PROSITE" id="PS51098">
    <property type="entry name" value="PTS_EIIB_TYPE_1"/>
    <property type="match status" value="1"/>
</dbReference>
<evidence type="ECO:0000256" key="8">
    <source>
        <dbReference type="ARBA" id="ARBA00022777"/>
    </source>
</evidence>
<feature type="transmembrane region" description="Helical" evidence="12">
    <location>
        <begin position="240"/>
        <end position="260"/>
    </location>
</feature>
<dbReference type="GO" id="GO:0015771">
    <property type="term" value="P:trehalose transport"/>
    <property type="evidence" value="ECO:0007669"/>
    <property type="project" value="TreeGrafter"/>
</dbReference>
<feature type="transmembrane region" description="Helical" evidence="12">
    <location>
        <begin position="196"/>
        <end position="220"/>
    </location>
</feature>
<dbReference type="GO" id="GO:0005886">
    <property type="term" value="C:plasma membrane"/>
    <property type="evidence" value="ECO:0007669"/>
    <property type="project" value="UniProtKB-SubCell"/>
</dbReference>
<keyword evidence="6" id="KW-0598">Phosphotransferase system</keyword>
<dbReference type="GO" id="GO:0016301">
    <property type="term" value="F:kinase activity"/>
    <property type="evidence" value="ECO:0007669"/>
    <property type="project" value="UniProtKB-KW"/>
</dbReference>
<feature type="transmembrane region" description="Helical" evidence="12">
    <location>
        <begin position="108"/>
        <end position="131"/>
    </location>
</feature>
<dbReference type="GO" id="GO:0008982">
    <property type="term" value="F:protein-N(PI)-phosphohistidine-sugar phosphotransferase activity"/>
    <property type="evidence" value="ECO:0007669"/>
    <property type="project" value="InterPro"/>
</dbReference>
<proteinExistence type="predicted"/>
<dbReference type="PROSITE" id="PS00371">
    <property type="entry name" value="PTS_EIIA_TYPE_1_HIS"/>
    <property type="match status" value="1"/>
</dbReference>
<evidence type="ECO:0000259" key="14">
    <source>
        <dbReference type="PROSITE" id="PS51098"/>
    </source>
</evidence>
<dbReference type="PANTHER" id="PTHR30175:SF1">
    <property type="entry name" value="PTS SYSTEM ARBUTIN-, CELLOBIOSE-, AND SALICIN-SPECIFIC EIIBC COMPONENT-RELATED"/>
    <property type="match status" value="1"/>
</dbReference>
<dbReference type="InterPro" id="IPR011297">
    <property type="entry name" value="PTS_IIABC_b_glu"/>
</dbReference>
<dbReference type="Pfam" id="PF00358">
    <property type="entry name" value="PTS_EIIA_1"/>
    <property type="match status" value="1"/>
</dbReference>
<dbReference type="CDD" id="cd00212">
    <property type="entry name" value="PTS_IIB_glc"/>
    <property type="match status" value="1"/>
</dbReference>
<dbReference type="SUPFAM" id="SSF55604">
    <property type="entry name" value="Glucose permease domain IIB"/>
    <property type="match status" value="1"/>
</dbReference>
<gene>
    <name evidence="16" type="ORF">H9725_06020</name>
</gene>
<reference evidence="16" key="1">
    <citation type="journal article" date="2021" name="PeerJ">
        <title>Extensive microbial diversity within the chicken gut microbiome revealed by metagenomics and culture.</title>
        <authorList>
            <person name="Gilroy R."/>
            <person name="Ravi A."/>
            <person name="Getino M."/>
            <person name="Pursley I."/>
            <person name="Horton D.L."/>
            <person name="Alikhan N.F."/>
            <person name="Baker D."/>
            <person name="Gharbi K."/>
            <person name="Hall N."/>
            <person name="Watson M."/>
            <person name="Adriaenssens E.M."/>
            <person name="Foster-Nyarko E."/>
            <person name="Jarju S."/>
            <person name="Secka A."/>
            <person name="Antonio M."/>
            <person name="Oren A."/>
            <person name="Chaudhuri R.R."/>
            <person name="La Ragione R."/>
            <person name="Hildebrand F."/>
            <person name="Pallen M.J."/>
        </authorList>
    </citation>
    <scope>NUCLEOTIDE SEQUENCE</scope>
    <source>
        <strain evidence="16">ChiBcec16-3735</strain>
    </source>
</reference>
<dbReference type="Pfam" id="PF00367">
    <property type="entry name" value="PTS_EIIB"/>
    <property type="match status" value="1"/>
</dbReference>
<dbReference type="NCBIfam" id="TIGR00830">
    <property type="entry name" value="PTBA"/>
    <property type="match status" value="1"/>
</dbReference>
<evidence type="ECO:0000256" key="1">
    <source>
        <dbReference type="ARBA" id="ARBA00004651"/>
    </source>
</evidence>
<evidence type="ECO:0000256" key="4">
    <source>
        <dbReference type="ARBA" id="ARBA00022597"/>
    </source>
</evidence>
<dbReference type="Gene3D" id="3.30.1360.60">
    <property type="entry name" value="Glucose permease domain IIB"/>
    <property type="match status" value="1"/>
</dbReference>
<keyword evidence="2" id="KW-0813">Transport</keyword>
<dbReference type="InterPro" id="IPR001127">
    <property type="entry name" value="PTS_EIIA_1_perm"/>
</dbReference>
<dbReference type="PROSITE" id="PS51093">
    <property type="entry name" value="PTS_EIIA_TYPE_1"/>
    <property type="match status" value="1"/>
</dbReference>
<dbReference type="Proteomes" id="UP000824065">
    <property type="component" value="Unassembled WGS sequence"/>
</dbReference>
<dbReference type="EMBL" id="DXBJ01000041">
    <property type="protein sequence ID" value="HIZ58118.1"/>
    <property type="molecule type" value="Genomic_DNA"/>
</dbReference>
<dbReference type="FunFam" id="2.70.70.10:FF:000001">
    <property type="entry name" value="PTS system glucose-specific IIA component"/>
    <property type="match status" value="1"/>
</dbReference>
<evidence type="ECO:0000256" key="7">
    <source>
        <dbReference type="ARBA" id="ARBA00022692"/>
    </source>
</evidence>
<dbReference type="InterPro" id="IPR013013">
    <property type="entry name" value="PTS_EIIC_1"/>
</dbReference>
<name>A0A9D2FGJ5_9FIRM</name>
<sequence>MNRSKMAADILRLVGGKENVASVTNCMTRLRFQLKDHKKADVEALKRLDGVQGVVTKNGQFQVVIGTDVGDVCTELKKLGGFHSDADAQQSNQDGSIVMRFFGTLTAIFQPIIPALAGSGMIKALLALLVATHLVSPDSQTYAIFNAFGDALFSFMPFILAYSAAKYFNCNPFVSASLAGVLLHSSFTALNTGDPVLLFGFIPVTMVSYSGSVVPILLIVWVQSYIERFANKISPKPVKIFLAPMLTIIVTGILGITIAGPLGNIVGQVLAVGFNWLNDYAGWVIPVLMGAFCPFFVMTGMHYCFAPIQTIQYATLGYGTILGPGMLASNIAQGAASLVVGLRTKNRKLRELAFSSGFTALMGITEPALYGVTLKLKRPLIATCIGGGVAGLYAGITHLHTYSSTTAGLLALPVYIGGDGFGNVINAVITIIISIVVTAVATFILGFDDPADDDAATVPAAPSASSQENKVVLSSPIRGQAVPLESVKDDAFASHALGLGAAVQPDEGVVTAPAPATVSSVADSGHAIGLTTDSGVELLIHIGLDTVERKGKGFAVRVKTGDHVQKGQELIRFDLEDLCKAGYDVTSPVIVTNSDDFLDVVAVRDGKVGHTDTLLTVLRRS</sequence>
<keyword evidence="10 12" id="KW-0472">Membrane</keyword>
<accession>A0A9D2FGJ5</accession>
<keyword evidence="5 16" id="KW-0808">Transferase</keyword>
<evidence type="ECO:0000256" key="10">
    <source>
        <dbReference type="ARBA" id="ARBA00023136"/>
    </source>
</evidence>
<evidence type="ECO:0000259" key="13">
    <source>
        <dbReference type="PROSITE" id="PS51093"/>
    </source>
</evidence>
<dbReference type="PROSITE" id="PS51103">
    <property type="entry name" value="PTS_EIIC_TYPE_1"/>
    <property type="match status" value="1"/>
</dbReference>
<dbReference type="InterPro" id="IPR018113">
    <property type="entry name" value="PTrfase_EIIB_Cys"/>
</dbReference>
<keyword evidence="7 12" id="KW-0812">Transmembrane</keyword>
<reference evidence="16" key="2">
    <citation type="submission" date="2021-04" db="EMBL/GenBank/DDBJ databases">
        <authorList>
            <person name="Gilroy R."/>
        </authorList>
    </citation>
    <scope>NUCLEOTIDE SEQUENCE</scope>
    <source>
        <strain evidence="16">ChiBcec16-3735</strain>
    </source>
</reference>
<dbReference type="InterPro" id="IPR011055">
    <property type="entry name" value="Dup_hybrid_motif"/>
</dbReference>
<dbReference type="InterPro" id="IPR036878">
    <property type="entry name" value="Glu_permease_IIB"/>
</dbReference>
<feature type="domain" description="PTS EIIA type-1" evidence="13">
    <location>
        <begin position="489"/>
        <end position="593"/>
    </location>
</feature>
<feature type="transmembrane region" description="Helical" evidence="12">
    <location>
        <begin position="380"/>
        <end position="400"/>
    </location>
</feature>
<dbReference type="Pfam" id="PF02378">
    <property type="entry name" value="PTS_EIIC"/>
    <property type="match status" value="1"/>
</dbReference>
<feature type="transmembrane region" description="Helical" evidence="12">
    <location>
        <begin position="280"/>
        <end position="301"/>
    </location>
</feature>
<feature type="active site" description="Phosphocysteine intermediate; for EIIB activity" evidence="11">
    <location>
        <position position="26"/>
    </location>
</feature>
<dbReference type="Gene3D" id="2.70.70.10">
    <property type="entry name" value="Glucose Permease (Domain IIA)"/>
    <property type="match status" value="1"/>
</dbReference>
<evidence type="ECO:0000313" key="16">
    <source>
        <dbReference type="EMBL" id="HIZ58118.1"/>
    </source>
</evidence>
<keyword evidence="8" id="KW-0418">Kinase</keyword>
<evidence type="ECO:0000256" key="11">
    <source>
        <dbReference type="PROSITE-ProRule" id="PRU00421"/>
    </source>
</evidence>
<evidence type="ECO:0000256" key="3">
    <source>
        <dbReference type="ARBA" id="ARBA00022475"/>
    </source>
</evidence>
<comment type="subcellular location">
    <subcellularLocation>
        <location evidence="1">Cell membrane</location>
        <topology evidence="1">Multi-pass membrane protein</topology>
    </subcellularLocation>
</comment>
<dbReference type="GO" id="GO:0009401">
    <property type="term" value="P:phosphoenolpyruvate-dependent sugar phosphotransferase system"/>
    <property type="evidence" value="ECO:0007669"/>
    <property type="project" value="UniProtKB-KW"/>
</dbReference>
<keyword evidence="3" id="KW-1003">Cell membrane</keyword>
<evidence type="ECO:0000256" key="12">
    <source>
        <dbReference type="SAM" id="Phobius"/>
    </source>
</evidence>
<dbReference type="FunFam" id="3.30.1360.60:FF:000001">
    <property type="entry name" value="PTS system glucose-specific IIBC component PtsG"/>
    <property type="match status" value="1"/>
</dbReference>
<dbReference type="NCBIfam" id="TIGR01995">
    <property type="entry name" value="PTS-II-ABC-beta"/>
    <property type="match status" value="1"/>
</dbReference>
<dbReference type="AlphaFoldDB" id="A0A9D2FGJ5"/>
<dbReference type="InterPro" id="IPR050558">
    <property type="entry name" value="PTS_Sugar-Specific_Components"/>
</dbReference>
<feature type="transmembrane region" description="Helical" evidence="12">
    <location>
        <begin position="313"/>
        <end position="332"/>
    </location>
</feature>
<dbReference type="GO" id="GO:0090589">
    <property type="term" value="F:protein-phosphocysteine-trehalose phosphotransferase system transporter activity"/>
    <property type="evidence" value="ECO:0007669"/>
    <property type="project" value="TreeGrafter"/>
</dbReference>